<dbReference type="InterPro" id="IPR013389">
    <property type="entry name" value="CRISPR-assoc_prot_Cas8b"/>
</dbReference>
<sequence>MIEAVRKLGEPMAKLTQQEQADALVMQVAGTQEGRSDYVVFLDFDLTTQTFSLDVEPMTIDSSYQYFHIGTADGPSSEQWMLTGTRPDYIVSQALYALIRRLPDCEWKDRLAQVKQDFFYDTGDKQGMKARYRYVLDVKYLGGTTMEALMEEAQGDEKKIISLVVKELNQAVEKQLEVKSKDVALWVLSVNGEFPQRSEQYRQLAWQLKEVAFERAKKGKCSLCNEMTSVTDDTSKLKFKSYITDKINFASGVSKDFSRNFQLCRTCHREIILGEMRVMGEFSARIGRLSLYIIPEILFDNDRMLSGKWGHDAVNQGRAVLDMKAAYEMDAKLLKDTWHQSQLNNQFTLHFLFYIKQQNEFRVIKLIKDVSPSRLVRLQQITFDVDELGKRYFRSWNEQERSDWMTIDFRQIYWLFPLKESQGQLVEYRNLLQLYDAIFAKKPIEKRVLVSKLLELAKVYRFEQTGAYQLSAPLGNNRDYAMIIGLLKGLLFLKYLEMACVLRGGEAMDVSLLTVKDELKDFIQKMGYSESQTSLILLGMLINQVARKQYDHNLTSKPILDKLNYQGMNPGKLQRLSTDVFAKIKQYKALYPANEKMYADHTMLLHKNLKRWDLSDQENVFYVLSGYALGTRRLGLERAEEIVERKSI</sequence>
<dbReference type="NCBIfam" id="TIGR02556">
    <property type="entry name" value="cas_TM1802"/>
    <property type="match status" value="1"/>
</dbReference>
<dbReference type="EMBL" id="JBHTNU010000003">
    <property type="protein sequence ID" value="MFD1426297.1"/>
    <property type="molecule type" value="Genomic_DNA"/>
</dbReference>
<reference evidence="2" key="1">
    <citation type="journal article" date="2019" name="Int. J. Syst. Evol. Microbiol.">
        <title>The Global Catalogue of Microorganisms (GCM) 10K type strain sequencing project: providing services to taxonomists for standard genome sequencing and annotation.</title>
        <authorList>
            <consortium name="The Broad Institute Genomics Platform"/>
            <consortium name="The Broad Institute Genome Sequencing Center for Infectious Disease"/>
            <person name="Wu L."/>
            <person name="Ma J."/>
        </authorList>
    </citation>
    <scope>NUCLEOTIDE SEQUENCE [LARGE SCALE GENOMIC DNA]</scope>
    <source>
        <strain evidence="2">S1</strain>
    </source>
</reference>
<dbReference type="Pfam" id="PF09484">
    <property type="entry name" value="Cas_TM1802"/>
    <property type="match status" value="1"/>
</dbReference>
<name>A0ABW4C6E3_9BACL</name>
<protein>
    <submittedName>
        <fullName evidence="1">TIGR02556 family CRISPR-associated protein</fullName>
    </submittedName>
</protein>
<evidence type="ECO:0000313" key="1">
    <source>
        <dbReference type="EMBL" id="MFD1426297.1"/>
    </source>
</evidence>
<gene>
    <name evidence="1" type="ORF">ACFQ4Y_05025</name>
</gene>
<dbReference type="NCBIfam" id="TIGR02591">
    <property type="entry name" value="cas_Csh1"/>
    <property type="match status" value="1"/>
</dbReference>
<comment type="caution">
    <text evidence="1">The sequence shown here is derived from an EMBL/GenBank/DDBJ whole genome shotgun (WGS) entry which is preliminary data.</text>
</comment>
<organism evidence="1 2">
    <name type="scientific">Kroppenstedtia sanguinis</name>
    <dbReference type="NCBI Taxonomy" id="1380684"/>
    <lineage>
        <taxon>Bacteria</taxon>
        <taxon>Bacillati</taxon>
        <taxon>Bacillota</taxon>
        <taxon>Bacilli</taxon>
        <taxon>Bacillales</taxon>
        <taxon>Thermoactinomycetaceae</taxon>
        <taxon>Kroppenstedtia</taxon>
    </lineage>
</organism>
<accession>A0ABW4C6E3</accession>
<keyword evidence="2" id="KW-1185">Reference proteome</keyword>
<dbReference type="InterPro" id="IPR013420">
    <property type="entry name" value="CRISPR-assoc_prot_Cas8b/Csh1_C"/>
</dbReference>
<proteinExistence type="predicted"/>
<dbReference type="RefSeq" id="WP_380163288.1">
    <property type="nucleotide sequence ID" value="NZ_JBHTNU010000003.1"/>
</dbReference>
<dbReference type="Proteomes" id="UP001597282">
    <property type="component" value="Unassembled WGS sequence"/>
</dbReference>
<evidence type="ECO:0000313" key="2">
    <source>
        <dbReference type="Proteomes" id="UP001597282"/>
    </source>
</evidence>